<dbReference type="PANTHER" id="PTHR36175:SF1">
    <property type="entry name" value="CYANOPHYCINASE"/>
    <property type="match status" value="1"/>
</dbReference>
<keyword evidence="7" id="KW-0378">Hydrolase</keyword>
<dbReference type="AlphaFoldDB" id="A0AA48HEU2"/>
<dbReference type="GO" id="GO:0006508">
    <property type="term" value="P:proteolysis"/>
    <property type="evidence" value="ECO:0007669"/>
    <property type="project" value="UniProtKB-KW"/>
</dbReference>
<evidence type="ECO:0000256" key="7">
    <source>
        <dbReference type="ARBA" id="ARBA00022801"/>
    </source>
</evidence>
<dbReference type="Pfam" id="PF03575">
    <property type="entry name" value="Peptidase_S51"/>
    <property type="match status" value="1"/>
</dbReference>
<dbReference type="GO" id="GO:0008236">
    <property type="term" value="F:serine-type peptidase activity"/>
    <property type="evidence" value="ECO:0007669"/>
    <property type="project" value="UniProtKB-KW"/>
</dbReference>
<dbReference type="NCBIfam" id="TIGR02069">
    <property type="entry name" value="cyanophycinase"/>
    <property type="match status" value="1"/>
</dbReference>
<protein>
    <recommendedName>
        <fullName evidence="5">Cyanophycinase</fullName>
        <ecNumber evidence="4">3.4.15.6</ecNumber>
    </recommendedName>
</protein>
<dbReference type="InterPro" id="IPR005320">
    <property type="entry name" value="Peptidase_S51"/>
</dbReference>
<accession>A0AA48HEU2</accession>
<comment type="similarity">
    <text evidence="3">Belongs to the peptidase S51 family.</text>
</comment>
<dbReference type="PIRSF" id="PIRSF032067">
    <property type="entry name" value="Cyanophycinase"/>
    <property type="match status" value="1"/>
</dbReference>
<dbReference type="Gene3D" id="3.40.50.880">
    <property type="match status" value="1"/>
</dbReference>
<comment type="function">
    <text evidence="2">Exopeptidase that catalyzes the hydrolytic cleavage of multi-L-arginyl-poly-L-aspartic acid (cyanophycin; a water-insoluble reserve polymer) into aspartate-arginine dipeptides.</text>
</comment>
<reference evidence="10" key="1">
    <citation type="submission" date="2023-01" db="EMBL/GenBank/DDBJ databases">
        <title>Complete genome sequence of Planctobacterium marinum strain Dej080120_11.</title>
        <authorList>
            <person name="Ueki S."/>
            <person name="Maruyama F."/>
        </authorList>
    </citation>
    <scope>NUCLEOTIDE SEQUENCE</scope>
    <source>
        <strain evidence="10">Dej080120_11</strain>
    </source>
</reference>
<dbReference type="KEGG" id="pmaw:MACH26_05820"/>
<evidence type="ECO:0000256" key="3">
    <source>
        <dbReference type="ARBA" id="ARBA00006534"/>
    </source>
</evidence>
<keyword evidence="8" id="KW-0720">Serine protease</keyword>
<evidence type="ECO:0000256" key="5">
    <source>
        <dbReference type="ARBA" id="ARBA00015719"/>
    </source>
</evidence>
<dbReference type="CDD" id="cd03145">
    <property type="entry name" value="GAT1_cyanophycinase"/>
    <property type="match status" value="1"/>
</dbReference>
<gene>
    <name evidence="10" type="primary">cphB_1</name>
    <name evidence="10" type="ORF">MACH26_05820</name>
</gene>
<dbReference type="EMBL" id="AP027272">
    <property type="protein sequence ID" value="BDX05061.1"/>
    <property type="molecule type" value="Genomic_DNA"/>
</dbReference>
<evidence type="ECO:0000256" key="6">
    <source>
        <dbReference type="ARBA" id="ARBA00022670"/>
    </source>
</evidence>
<keyword evidence="6" id="KW-0645">Protease</keyword>
<sequence length="272" mass="28637">MPSPAVDGQKRGYVIPIGGAEEKIDNPEILSKFVELAGGREAKICVIPTASRLEDTGSRYETLFRDLGAGQADSLPIAERSDAQDETHLDIIENATAIFITGGNQLRLSTILGGTPVAKAIRQANARGAHVGGTSAGAAIISQHMIAGGNVGIVPTEDGVNLAPGMGLINTVVVDQHFNERNRLARLLSAVSYNPFLVGVGLDENTAAFIDEDNIFTVVGSGAITVVDPSDIEYSSMAEARRGEALTLLNLKVHILASGARYDISNRIAHID</sequence>
<dbReference type="InterPro" id="IPR011811">
    <property type="entry name" value="Peptidase_S51_cyanophycinase"/>
</dbReference>
<dbReference type="InterPro" id="IPR029062">
    <property type="entry name" value="Class_I_gatase-like"/>
</dbReference>
<evidence type="ECO:0000313" key="11">
    <source>
        <dbReference type="Proteomes" id="UP001333710"/>
    </source>
</evidence>
<feature type="active site" description="Charge relay system" evidence="9">
    <location>
        <position position="204"/>
    </location>
</feature>
<evidence type="ECO:0000256" key="1">
    <source>
        <dbReference type="ARBA" id="ARBA00001092"/>
    </source>
</evidence>
<feature type="active site" description="Charge relay system" evidence="9">
    <location>
        <position position="177"/>
    </location>
</feature>
<organism evidence="10 11">
    <name type="scientific">Planctobacterium marinum</name>
    <dbReference type="NCBI Taxonomy" id="1631968"/>
    <lineage>
        <taxon>Bacteria</taxon>
        <taxon>Pseudomonadati</taxon>
        <taxon>Pseudomonadota</taxon>
        <taxon>Gammaproteobacteria</taxon>
        <taxon>Alteromonadales</taxon>
        <taxon>Alteromonadaceae</taxon>
        <taxon>Planctobacterium</taxon>
    </lineage>
</organism>
<dbReference type="GO" id="GO:0008241">
    <property type="term" value="F:peptidyl-dipeptidase activity"/>
    <property type="evidence" value="ECO:0007669"/>
    <property type="project" value="UniProtKB-EC"/>
</dbReference>
<name>A0AA48HEU2_9ALTE</name>
<evidence type="ECO:0000256" key="8">
    <source>
        <dbReference type="ARBA" id="ARBA00022825"/>
    </source>
</evidence>
<keyword evidence="11" id="KW-1185">Reference proteome</keyword>
<dbReference type="RefSeq" id="WP_338291009.1">
    <property type="nucleotide sequence ID" value="NZ_AP027272.1"/>
</dbReference>
<dbReference type="EC" id="3.4.15.6" evidence="4"/>
<evidence type="ECO:0000256" key="9">
    <source>
        <dbReference type="PIRSR" id="PIRSR032067-1"/>
    </source>
</evidence>
<dbReference type="Proteomes" id="UP001333710">
    <property type="component" value="Chromosome"/>
</dbReference>
<evidence type="ECO:0000313" key="10">
    <source>
        <dbReference type="EMBL" id="BDX05061.1"/>
    </source>
</evidence>
<evidence type="ECO:0000256" key="2">
    <source>
        <dbReference type="ARBA" id="ARBA00002039"/>
    </source>
</evidence>
<dbReference type="SUPFAM" id="SSF52317">
    <property type="entry name" value="Class I glutamine amidotransferase-like"/>
    <property type="match status" value="1"/>
</dbReference>
<feature type="active site" description="Charge relay system" evidence="9">
    <location>
        <position position="135"/>
    </location>
</feature>
<dbReference type="PANTHER" id="PTHR36175">
    <property type="entry name" value="CYANOPHYCINASE"/>
    <property type="match status" value="1"/>
</dbReference>
<comment type="catalytic activity">
    <reaction evidence="1">
        <text>[L-4-(L-arginin-2-N-yl)aspartate](n) + H2O = [L-4-(L-arginin-2-N-yl)aspartate](n-1) + L-4-(L-arginin-2-N-yl)aspartate</text>
        <dbReference type="Rhea" id="RHEA:12845"/>
        <dbReference type="Rhea" id="RHEA-COMP:13728"/>
        <dbReference type="Rhea" id="RHEA-COMP:13734"/>
        <dbReference type="ChEBI" id="CHEBI:15377"/>
        <dbReference type="ChEBI" id="CHEBI:137986"/>
        <dbReference type="ChEBI" id="CHEBI:137991"/>
        <dbReference type="EC" id="3.4.15.6"/>
    </reaction>
</comment>
<evidence type="ECO:0000256" key="4">
    <source>
        <dbReference type="ARBA" id="ARBA00013115"/>
    </source>
</evidence>
<proteinExistence type="inferred from homology"/>